<feature type="transmembrane region" description="Helical" evidence="8">
    <location>
        <begin position="12"/>
        <end position="31"/>
    </location>
</feature>
<dbReference type="AlphaFoldDB" id="W6A5K0"/>
<evidence type="ECO:0000256" key="8">
    <source>
        <dbReference type="SAM" id="Phobius"/>
    </source>
</evidence>
<dbReference type="Proteomes" id="UP000019267">
    <property type="component" value="Chromosome"/>
</dbReference>
<accession>W6A5K0</accession>
<dbReference type="InterPro" id="IPR050363">
    <property type="entry name" value="MIP/Aquaporin"/>
</dbReference>
<dbReference type="RefSeq" id="WP_025362654.1">
    <property type="nucleotide sequence ID" value="NZ_CP006681.1"/>
</dbReference>
<comment type="similarity">
    <text evidence="2 7">Belongs to the MIP/aquaporin (TC 1.A.8) family.</text>
</comment>
<dbReference type="SUPFAM" id="SSF81338">
    <property type="entry name" value="Aquaporin-like"/>
    <property type="match status" value="1"/>
</dbReference>
<dbReference type="GO" id="GO:0015254">
    <property type="term" value="F:glycerol channel activity"/>
    <property type="evidence" value="ECO:0007669"/>
    <property type="project" value="TreeGrafter"/>
</dbReference>
<evidence type="ECO:0000256" key="6">
    <source>
        <dbReference type="ARBA" id="ARBA00023136"/>
    </source>
</evidence>
<feature type="transmembrane region" description="Helical" evidence="8">
    <location>
        <begin position="142"/>
        <end position="169"/>
    </location>
</feature>
<dbReference type="Gene3D" id="1.20.1080.10">
    <property type="entry name" value="Glycerol uptake facilitator protein"/>
    <property type="match status" value="1"/>
</dbReference>
<dbReference type="PANTHER" id="PTHR43829">
    <property type="entry name" value="AQUAPORIN OR AQUAGLYCEROPORIN RELATED"/>
    <property type="match status" value="1"/>
</dbReference>
<keyword evidence="6 8" id="KW-0472">Membrane</keyword>
<dbReference type="InterPro" id="IPR022357">
    <property type="entry name" value="MIP_CS"/>
</dbReference>
<dbReference type="PATRIC" id="fig|1276246.3.peg.65"/>
<dbReference type="PRINTS" id="PR00783">
    <property type="entry name" value="MINTRINSICP"/>
</dbReference>
<dbReference type="PROSITE" id="PS00221">
    <property type="entry name" value="MIP"/>
    <property type="match status" value="1"/>
</dbReference>
<organism evidence="9 10">
    <name type="scientific">Spiroplasma culicicola AES-1</name>
    <dbReference type="NCBI Taxonomy" id="1276246"/>
    <lineage>
        <taxon>Bacteria</taxon>
        <taxon>Bacillati</taxon>
        <taxon>Mycoplasmatota</taxon>
        <taxon>Mollicutes</taxon>
        <taxon>Entomoplasmatales</taxon>
        <taxon>Spiroplasmataceae</taxon>
        <taxon>Spiroplasma</taxon>
    </lineage>
</organism>
<dbReference type="InterPro" id="IPR000425">
    <property type="entry name" value="MIP"/>
</dbReference>
<keyword evidence="10" id="KW-1185">Reference proteome</keyword>
<dbReference type="InterPro" id="IPR023271">
    <property type="entry name" value="Aquaporin-like"/>
</dbReference>
<evidence type="ECO:0000313" key="10">
    <source>
        <dbReference type="Proteomes" id="UP000019267"/>
    </source>
</evidence>
<comment type="subcellular location">
    <subcellularLocation>
        <location evidence="1">Membrane</location>
        <topology evidence="1">Multi-pass membrane protein</topology>
    </subcellularLocation>
</comment>
<protein>
    <submittedName>
        <fullName evidence="9">Glycerol uptake facilitator protein</fullName>
    </submittedName>
</protein>
<name>W6A5K0_9MOLU</name>
<dbReference type="STRING" id="1276246.SCULI_v1c00670"/>
<dbReference type="EMBL" id="CP006681">
    <property type="protein sequence ID" value="AHI52408.1"/>
    <property type="molecule type" value="Genomic_DNA"/>
</dbReference>
<feature type="transmembrane region" description="Helical" evidence="8">
    <location>
        <begin position="175"/>
        <end position="197"/>
    </location>
</feature>
<evidence type="ECO:0000256" key="4">
    <source>
        <dbReference type="ARBA" id="ARBA00022692"/>
    </source>
</evidence>
<evidence type="ECO:0000256" key="1">
    <source>
        <dbReference type="ARBA" id="ARBA00004141"/>
    </source>
</evidence>
<feature type="transmembrane region" description="Helical" evidence="8">
    <location>
        <begin position="224"/>
        <end position="244"/>
    </location>
</feature>
<keyword evidence="5 8" id="KW-1133">Transmembrane helix</keyword>
<keyword evidence="3 7" id="KW-0813">Transport</keyword>
<feature type="transmembrane region" description="Helical" evidence="8">
    <location>
        <begin position="90"/>
        <end position="113"/>
    </location>
</feature>
<dbReference type="HOGENOM" id="CLU_020019_9_2_14"/>
<evidence type="ECO:0000256" key="5">
    <source>
        <dbReference type="ARBA" id="ARBA00022989"/>
    </source>
</evidence>
<evidence type="ECO:0000256" key="7">
    <source>
        <dbReference type="RuleBase" id="RU000477"/>
    </source>
</evidence>
<dbReference type="GO" id="GO:0005886">
    <property type="term" value="C:plasma membrane"/>
    <property type="evidence" value="ECO:0007669"/>
    <property type="project" value="TreeGrafter"/>
</dbReference>
<sequence>MENWFIHFGTEILGTMLLIILGNGVVANIILKDTKGENGGWIAITAGWALAVILAATIASGLDGKAHLNPAVTIAMLINGWESNVGDLGLIPLFFIGQLIGAILGQIIVDIFYIKHITHTISSGAAANVLGMHSTGPTHRNVFLNFFAEFVGTAVLVCAIFATTVWFGLSGWMGPIFVGLTVFGIGLSLGGTTGYAINPIRDLAPRIVHQLLPVKGKVKSDWGYSWIPVAAPLTAGIVVGALFLI</sequence>
<reference evidence="9 10" key="1">
    <citation type="journal article" date="2014" name="Genome Biol. Evol.">
        <title>Molecular evolution of the substrate utilization strategies and putative virulence factors in mosquito-associated Spiroplasma species.</title>
        <authorList>
            <person name="Chang T.H."/>
            <person name="Lo W.S."/>
            <person name="Ku C."/>
            <person name="Chen L.L."/>
            <person name="Kuo C.H."/>
        </authorList>
    </citation>
    <scope>NUCLEOTIDE SEQUENCE [LARGE SCALE GENOMIC DNA]</scope>
    <source>
        <strain evidence="9">AES-1</strain>
    </source>
</reference>
<evidence type="ECO:0000256" key="2">
    <source>
        <dbReference type="ARBA" id="ARBA00006175"/>
    </source>
</evidence>
<gene>
    <name evidence="9" type="primary">glpF</name>
    <name evidence="9" type="ORF">SCULI_v1c00670</name>
</gene>
<feature type="transmembrane region" description="Helical" evidence="8">
    <location>
        <begin position="40"/>
        <end position="62"/>
    </location>
</feature>
<evidence type="ECO:0000313" key="9">
    <source>
        <dbReference type="EMBL" id="AHI52408.1"/>
    </source>
</evidence>
<keyword evidence="4 7" id="KW-0812">Transmembrane</keyword>
<dbReference type="KEGG" id="scq:SCULI_v1c00670"/>
<evidence type="ECO:0000256" key="3">
    <source>
        <dbReference type="ARBA" id="ARBA00022448"/>
    </source>
</evidence>
<dbReference type="PANTHER" id="PTHR43829:SF9">
    <property type="entry name" value="AQUAPORIN-9"/>
    <property type="match status" value="1"/>
</dbReference>
<dbReference type="OrthoDB" id="9807293at2"/>
<proteinExistence type="inferred from homology"/>
<dbReference type="Pfam" id="PF00230">
    <property type="entry name" value="MIP"/>
    <property type="match status" value="1"/>
</dbReference>
<dbReference type="eggNOG" id="COG0580">
    <property type="taxonomic scope" value="Bacteria"/>
</dbReference>